<dbReference type="Gene3D" id="3.40.50.720">
    <property type="entry name" value="NAD(P)-binding Rossmann-like Domain"/>
    <property type="match status" value="1"/>
</dbReference>
<comment type="caution">
    <text evidence="5">The sequence shown here is derived from an EMBL/GenBank/DDBJ whole genome shotgun (WGS) entry which is preliminary data.</text>
</comment>
<gene>
    <name evidence="5" type="ORF">SLS56_000729</name>
</gene>
<dbReference type="InterPro" id="IPR036291">
    <property type="entry name" value="NAD(P)-bd_dom_sf"/>
</dbReference>
<reference evidence="5 6" key="1">
    <citation type="submission" date="2024-02" db="EMBL/GenBank/DDBJ databases">
        <title>De novo assembly and annotation of 12 fungi associated with fruit tree decline syndrome in Ontario, Canada.</title>
        <authorList>
            <person name="Sulman M."/>
            <person name="Ellouze W."/>
            <person name="Ilyukhin E."/>
        </authorList>
    </citation>
    <scope>NUCLEOTIDE SEQUENCE [LARGE SCALE GENOMIC DNA]</scope>
    <source>
        <strain evidence="5 6">M1-105</strain>
    </source>
</reference>
<dbReference type="CDD" id="cd05233">
    <property type="entry name" value="SDR_c"/>
    <property type="match status" value="1"/>
</dbReference>
<evidence type="ECO:0000256" key="3">
    <source>
        <dbReference type="ARBA" id="ARBA00023002"/>
    </source>
</evidence>
<dbReference type="InterPro" id="IPR052178">
    <property type="entry name" value="Sec_Metab_Biosynth_SDR"/>
</dbReference>
<evidence type="ECO:0000256" key="4">
    <source>
        <dbReference type="RuleBase" id="RU000363"/>
    </source>
</evidence>
<evidence type="ECO:0008006" key="7">
    <source>
        <dbReference type="Google" id="ProtNLM"/>
    </source>
</evidence>
<proteinExistence type="inferred from homology"/>
<keyword evidence="3" id="KW-0560">Oxidoreductase</keyword>
<dbReference type="Proteomes" id="UP001521116">
    <property type="component" value="Unassembled WGS sequence"/>
</dbReference>
<protein>
    <recommendedName>
        <fullName evidence="7">NAD(P)-binding protein</fullName>
    </recommendedName>
</protein>
<dbReference type="InterPro" id="IPR020904">
    <property type="entry name" value="Sc_DH/Rdtase_CS"/>
</dbReference>
<sequence>MDPSIPVDPSNIFSAKGLVIAVTGGGSGKQRPQLRRRPLLHQTSLITNTSVSGIGLAIATALHKTGATKVYLLGRRSATLHAAATALDPSLTAVIPVQCDITSLPSIRAAAQRIEADTGHLDVLINNAGRAGPPTKAASAATTVAELQAILLAGFASSDSADRDGEAHAFKETLFTNADDATRQRARVPAAEAAVDLDDQRTSQIVTVASIAAFNRCAVGGLAYGASKAAATHLGKMLATLLAPWGVRSNVIAPGGKLCRCAPISSAHIRRVESIVR</sequence>
<dbReference type="PANTHER" id="PTHR43618">
    <property type="entry name" value="7-ALPHA-HYDROXYSTEROID DEHYDROGENASE"/>
    <property type="match status" value="1"/>
</dbReference>
<dbReference type="PRINTS" id="PR00081">
    <property type="entry name" value="GDHRDH"/>
</dbReference>
<evidence type="ECO:0000313" key="5">
    <source>
        <dbReference type="EMBL" id="KAL1637073.1"/>
    </source>
</evidence>
<evidence type="ECO:0000256" key="1">
    <source>
        <dbReference type="ARBA" id="ARBA00006484"/>
    </source>
</evidence>
<dbReference type="PROSITE" id="PS00061">
    <property type="entry name" value="ADH_SHORT"/>
    <property type="match status" value="1"/>
</dbReference>
<evidence type="ECO:0000256" key="2">
    <source>
        <dbReference type="ARBA" id="ARBA00022857"/>
    </source>
</evidence>
<dbReference type="EMBL" id="JAJVDC020000004">
    <property type="protein sequence ID" value="KAL1637073.1"/>
    <property type="molecule type" value="Genomic_DNA"/>
</dbReference>
<keyword evidence="6" id="KW-1185">Reference proteome</keyword>
<dbReference type="InterPro" id="IPR002347">
    <property type="entry name" value="SDR_fam"/>
</dbReference>
<comment type="similarity">
    <text evidence="1 4">Belongs to the short-chain dehydrogenases/reductases (SDR) family.</text>
</comment>
<dbReference type="PANTHER" id="PTHR43618:SF18">
    <property type="entry name" value="SHORT CHAIN DEHYDROGENASE_REDUCTASE FAMILY (AFU_ORTHOLOGUE AFUA_5G12480)"/>
    <property type="match status" value="1"/>
</dbReference>
<dbReference type="PRINTS" id="PR00080">
    <property type="entry name" value="SDRFAMILY"/>
</dbReference>
<dbReference type="Pfam" id="PF00106">
    <property type="entry name" value="adh_short"/>
    <property type="match status" value="2"/>
</dbReference>
<dbReference type="SUPFAM" id="SSF51735">
    <property type="entry name" value="NAD(P)-binding Rossmann-fold domains"/>
    <property type="match status" value="1"/>
</dbReference>
<evidence type="ECO:0000313" key="6">
    <source>
        <dbReference type="Proteomes" id="UP001521116"/>
    </source>
</evidence>
<accession>A0ABR3TC27</accession>
<organism evidence="5 6">
    <name type="scientific">Neofusicoccum ribis</name>
    <dbReference type="NCBI Taxonomy" id="45134"/>
    <lineage>
        <taxon>Eukaryota</taxon>
        <taxon>Fungi</taxon>
        <taxon>Dikarya</taxon>
        <taxon>Ascomycota</taxon>
        <taxon>Pezizomycotina</taxon>
        <taxon>Dothideomycetes</taxon>
        <taxon>Dothideomycetes incertae sedis</taxon>
        <taxon>Botryosphaeriales</taxon>
        <taxon>Botryosphaeriaceae</taxon>
        <taxon>Neofusicoccum</taxon>
    </lineage>
</organism>
<keyword evidence="2" id="KW-0521">NADP</keyword>
<name>A0ABR3TC27_9PEZI</name>